<dbReference type="SUPFAM" id="SSF54373">
    <property type="entry name" value="FAD-linked reductases, C-terminal domain"/>
    <property type="match status" value="1"/>
</dbReference>
<evidence type="ECO:0000256" key="3">
    <source>
        <dbReference type="SAM" id="SignalP"/>
    </source>
</evidence>
<keyword evidence="6" id="KW-1185">Reference proteome</keyword>
<dbReference type="EMBL" id="JAQQWK010000011">
    <property type="protein sequence ID" value="KAK8024526.1"/>
    <property type="molecule type" value="Genomic_DNA"/>
</dbReference>
<dbReference type="Gene3D" id="3.30.560.10">
    <property type="entry name" value="Glucose Oxidase, domain 3"/>
    <property type="match status" value="1"/>
</dbReference>
<evidence type="ECO:0000256" key="2">
    <source>
        <dbReference type="RuleBase" id="RU003968"/>
    </source>
</evidence>
<evidence type="ECO:0000313" key="6">
    <source>
        <dbReference type="Proteomes" id="UP001444661"/>
    </source>
</evidence>
<dbReference type="Gene3D" id="3.50.50.60">
    <property type="entry name" value="FAD/NAD(P)-binding domain"/>
    <property type="match status" value="1"/>
</dbReference>
<dbReference type="PROSITE" id="PS00623">
    <property type="entry name" value="GMC_OXRED_1"/>
    <property type="match status" value="1"/>
</dbReference>
<organism evidence="5 6">
    <name type="scientific">Apiospora rasikravindrae</name>
    <dbReference type="NCBI Taxonomy" id="990691"/>
    <lineage>
        <taxon>Eukaryota</taxon>
        <taxon>Fungi</taxon>
        <taxon>Dikarya</taxon>
        <taxon>Ascomycota</taxon>
        <taxon>Pezizomycotina</taxon>
        <taxon>Sordariomycetes</taxon>
        <taxon>Xylariomycetidae</taxon>
        <taxon>Amphisphaeriales</taxon>
        <taxon>Apiosporaceae</taxon>
        <taxon>Apiospora</taxon>
    </lineage>
</organism>
<evidence type="ECO:0000259" key="4">
    <source>
        <dbReference type="PROSITE" id="PS00623"/>
    </source>
</evidence>
<keyword evidence="2" id="KW-0285">Flavoprotein</keyword>
<sequence length="659" mass="71249">MFPAVLRSVLLLSILQTLAKGVPEVATKRQATQLREQYDFVILGGGTAGLTIADRLSEAFPRKAVLVIEYGDIEYGRGFFDPPQVEHAPGFPGASTWTFNSLPSPHVANKTATVVAGKVVGGSSCVNGQFFDRGSRHDFDAWDAATGVAEFDRSEHRWNWEGLFPYFKKSVTFTVPPETSVEKFGYTWDDSVYGGTTPIHSSYPPFQWADLPIVRDALKEMGVLSRQECAGGDKAGMCWVPTSQHPTTSRRSHSGLGHYAAVNATRDNYDLLVRHQAVRVVYPDRQAQGGRPPLVEVRALSDGRLFNVTARLEVIISAGALHTPTILHRSGFGPTEILQKAGISTVVDLPGVGANLQDHSASIIEWNCESIHSINGVKDTKPLDLSPLPPDMYDPAFIADATAGFDETPARGPYTLAMRNTAIYIPLTNMSTDFESITTTIKQQLATPPSDNAATYLPPDISTSQPMAAGYQHQLALLLALHSNPSAPSLEVPFGGGTSLSTVNLHPFSRGTVRLNATHPLEQPVLDYRAGSNPVDLAVAAAHLRHLRRIITTPTLRARGAVEVRPGANVATTEQLVDYVRRSVQLSIHHPCCTAAMLPRELGGVVGKDLRVHGAEGLRVADMSVALLLPSSHTSSLAYAIGEKTQAADIIIQEWSQAE</sequence>
<evidence type="ECO:0000256" key="1">
    <source>
        <dbReference type="ARBA" id="ARBA00010790"/>
    </source>
</evidence>
<name>A0ABR1S2Z5_9PEZI</name>
<comment type="similarity">
    <text evidence="1 2">Belongs to the GMC oxidoreductase family.</text>
</comment>
<proteinExistence type="inferred from homology"/>
<accession>A0ABR1S2Z5</accession>
<dbReference type="InterPro" id="IPR036188">
    <property type="entry name" value="FAD/NAD-bd_sf"/>
</dbReference>
<dbReference type="InterPro" id="IPR007867">
    <property type="entry name" value="GMC_OxRtase_C"/>
</dbReference>
<keyword evidence="3" id="KW-0732">Signal</keyword>
<reference evidence="5 6" key="1">
    <citation type="submission" date="2023-01" db="EMBL/GenBank/DDBJ databases">
        <title>Analysis of 21 Apiospora genomes using comparative genomics revels a genus with tremendous synthesis potential of carbohydrate active enzymes and secondary metabolites.</title>
        <authorList>
            <person name="Sorensen T."/>
        </authorList>
    </citation>
    <scope>NUCLEOTIDE SEQUENCE [LARGE SCALE GENOMIC DNA]</scope>
    <source>
        <strain evidence="5 6">CBS 33761</strain>
    </source>
</reference>
<feature type="domain" description="Glucose-methanol-choline oxidoreductase N-terminal" evidence="4">
    <location>
        <begin position="117"/>
        <end position="140"/>
    </location>
</feature>
<dbReference type="Pfam" id="PF00732">
    <property type="entry name" value="GMC_oxred_N"/>
    <property type="match status" value="1"/>
</dbReference>
<protein>
    <submittedName>
        <fullName evidence="5">Dehydrogenase xptC</fullName>
    </submittedName>
</protein>
<dbReference type="PANTHER" id="PTHR11552:SF115">
    <property type="entry name" value="DEHYDROGENASE XPTC-RELATED"/>
    <property type="match status" value="1"/>
</dbReference>
<dbReference type="Proteomes" id="UP001444661">
    <property type="component" value="Unassembled WGS sequence"/>
</dbReference>
<dbReference type="SUPFAM" id="SSF51905">
    <property type="entry name" value="FAD/NAD(P)-binding domain"/>
    <property type="match status" value="1"/>
</dbReference>
<comment type="caution">
    <text evidence="5">The sequence shown here is derived from an EMBL/GenBank/DDBJ whole genome shotgun (WGS) entry which is preliminary data.</text>
</comment>
<dbReference type="InterPro" id="IPR000172">
    <property type="entry name" value="GMC_OxRdtase_N"/>
</dbReference>
<dbReference type="PANTHER" id="PTHR11552">
    <property type="entry name" value="GLUCOSE-METHANOL-CHOLINE GMC OXIDOREDUCTASE"/>
    <property type="match status" value="1"/>
</dbReference>
<dbReference type="InterPro" id="IPR012132">
    <property type="entry name" value="GMC_OxRdtase"/>
</dbReference>
<dbReference type="Pfam" id="PF05199">
    <property type="entry name" value="GMC_oxred_C"/>
    <property type="match status" value="1"/>
</dbReference>
<evidence type="ECO:0000313" key="5">
    <source>
        <dbReference type="EMBL" id="KAK8024526.1"/>
    </source>
</evidence>
<keyword evidence="2" id="KW-0274">FAD</keyword>
<feature type="chain" id="PRO_5045601936" evidence="3">
    <location>
        <begin position="22"/>
        <end position="659"/>
    </location>
</feature>
<dbReference type="PIRSF" id="PIRSF000137">
    <property type="entry name" value="Alcohol_oxidase"/>
    <property type="match status" value="1"/>
</dbReference>
<gene>
    <name evidence="5" type="ORF">PG993_012592</name>
</gene>
<feature type="signal peptide" evidence="3">
    <location>
        <begin position="1"/>
        <end position="21"/>
    </location>
</feature>